<keyword evidence="2" id="KW-1185">Reference proteome</keyword>
<sequence length="41" mass="4737">QIDLFDTQLTSIRSPPSLSIQLNMKFWLDSIPQMATPLDFQ</sequence>
<organism evidence="1 2">
    <name type="scientific">Dentiscutata erythropus</name>
    <dbReference type="NCBI Taxonomy" id="1348616"/>
    <lineage>
        <taxon>Eukaryota</taxon>
        <taxon>Fungi</taxon>
        <taxon>Fungi incertae sedis</taxon>
        <taxon>Mucoromycota</taxon>
        <taxon>Glomeromycotina</taxon>
        <taxon>Glomeromycetes</taxon>
        <taxon>Diversisporales</taxon>
        <taxon>Gigasporaceae</taxon>
        <taxon>Dentiscutata</taxon>
    </lineage>
</organism>
<feature type="non-terminal residue" evidence="1">
    <location>
        <position position="1"/>
    </location>
</feature>
<accession>A0A9N9PHR8</accession>
<protein>
    <submittedName>
        <fullName evidence="1">23904_t:CDS:1</fullName>
    </submittedName>
</protein>
<gene>
    <name evidence="1" type="ORF">DERYTH_LOCUS26488</name>
</gene>
<name>A0A9N9PHR8_9GLOM</name>
<proteinExistence type="predicted"/>
<reference evidence="1" key="1">
    <citation type="submission" date="2021-06" db="EMBL/GenBank/DDBJ databases">
        <authorList>
            <person name="Kallberg Y."/>
            <person name="Tangrot J."/>
            <person name="Rosling A."/>
        </authorList>
    </citation>
    <scope>NUCLEOTIDE SEQUENCE</scope>
    <source>
        <strain evidence="1">MA453B</strain>
    </source>
</reference>
<dbReference type="AlphaFoldDB" id="A0A9N9PHR8"/>
<evidence type="ECO:0000313" key="1">
    <source>
        <dbReference type="EMBL" id="CAG8817721.1"/>
    </source>
</evidence>
<dbReference type="Proteomes" id="UP000789405">
    <property type="component" value="Unassembled WGS sequence"/>
</dbReference>
<comment type="caution">
    <text evidence="1">The sequence shown here is derived from an EMBL/GenBank/DDBJ whole genome shotgun (WGS) entry which is preliminary data.</text>
</comment>
<dbReference type="EMBL" id="CAJVPY010055620">
    <property type="protein sequence ID" value="CAG8817721.1"/>
    <property type="molecule type" value="Genomic_DNA"/>
</dbReference>
<evidence type="ECO:0000313" key="2">
    <source>
        <dbReference type="Proteomes" id="UP000789405"/>
    </source>
</evidence>